<reference evidence="2" key="1">
    <citation type="submission" date="2020-05" db="EMBL/GenBank/DDBJ databases">
        <title>WGS assembly of Panicum virgatum.</title>
        <authorList>
            <person name="Lovell J.T."/>
            <person name="Jenkins J."/>
            <person name="Shu S."/>
            <person name="Juenger T.E."/>
            <person name="Schmutz J."/>
        </authorList>
    </citation>
    <scope>NUCLEOTIDE SEQUENCE</scope>
    <source>
        <strain evidence="2">AP13</strain>
    </source>
</reference>
<proteinExistence type="predicted"/>
<evidence type="ECO:0000313" key="2">
    <source>
        <dbReference type="EMBL" id="KAG2571407.1"/>
    </source>
</evidence>
<protein>
    <submittedName>
        <fullName evidence="2">Uncharacterized protein</fullName>
    </submittedName>
</protein>
<organism evidence="2 3">
    <name type="scientific">Panicum virgatum</name>
    <name type="common">Blackwell switchgrass</name>
    <dbReference type="NCBI Taxonomy" id="38727"/>
    <lineage>
        <taxon>Eukaryota</taxon>
        <taxon>Viridiplantae</taxon>
        <taxon>Streptophyta</taxon>
        <taxon>Embryophyta</taxon>
        <taxon>Tracheophyta</taxon>
        <taxon>Spermatophyta</taxon>
        <taxon>Magnoliopsida</taxon>
        <taxon>Liliopsida</taxon>
        <taxon>Poales</taxon>
        <taxon>Poaceae</taxon>
        <taxon>PACMAD clade</taxon>
        <taxon>Panicoideae</taxon>
        <taxon>Panicodae</taxon>
        <taxon>Paniceae</taxon>
        <taxon>Panicinae</taxon>
        <taxon>Panicum</taxon>
        <taxon>Panicum sect. Hiantes</taxon>
    </lineage>
</organism>
<feature type="compositionally biased region" description="Basic and acidic residues" evidence="1">
    <location>
        <begin position="1"/>
        <end position="25"/>
    </location>
</feature>
<evidence type="ECO:0000313" key="3">
    <source>
        <dbReference type="Proteomes" id="UP000823388"/>
    </source>
</evidence>
<gene>
    <name evidence="2" type="ORF">PVAP13_7KG011573</name>
</gene>
<keyword evidence="3" id="KW-1185">Reference proteome</keyword>
<dbReference type="AlphaFoldDB" id="A0A8T0Q8Z4"/>
<feature type="region of interest" description="Disordered" evidence="1">
    <location>
        <begin position="1"/>
        <end position="26"/>
    </location>
</feature>
<dbReference type="Proteomes" id="UP000823388">
    <property type="component" value="Chromosome 7K"/>
</dbReference>
<dbReference type="EMBL" id="CM029049">
    <property type="protein sequence ID" value="KAG2571407.1"/>
    <property type="molecule type" value="Genomic_DNA"/>
</dbReference>
<comment type="caution">
    <text evidence="2">The sequence shown here is derived from an EMBL/GenBank/DDBJ whole genome shotgun (WGS) entry which is preliminary data.</text>
</comment>
<sequence>MEKPTDSSRGEKRKREGEEQADKEPSWVQKIGRIGCANLPLRPGMVNKYLEWPAIHVSLEWKKDWFYIGSPYPSLPKFSAEPPVYFHEWILKNGPGSEDQVEELLGFTFCLREIRVTATSVQFNWVMRRV</sequence>
<name>A0A8T0Q8Z4_PANVG</name>
<evidence type="ECO:0000256" key="1">
    <source>
        <dbReference type="SAM" id="MobiDB-lite"/>
    </source>
</evidence>
<accession>A0A8T0Q8Z4</accession>